<accession>A0A1R1LHU6</accession>
<dbReference type="AlphaFoldDB" id="A0A1R1LHU6"/>
<comment type="caution">
    <text evidence="2">The sequence shown here is derived from an EMBL/GenBank/DDBJ whole genome shotgun (WGS) entry which is preliminary data.</text>
</comment>
<evidence type="ECO:0000313" key="2">
    <source>
        <dbReference type="EMBL" id="OMH27079.1"/>
    </source>
</evidence>
<evidence type="ECO:0000313" key="3">
    <source>
        <dbReference type="Proteomes" id="UP000187085"/>
    </source>
</evidence>
<evidence type="ECO:0000256" key="1">
    <source>
        <dbReference type="SAM" id="MobiDB-lite"/>
    </source>
</evidence>
<dbReference type="EMBL" id="MRDE01000017">
    <property type="protein sequence ID" value="OMH27079.1"/>
    <property type="molecule type" value="Genomic_DNA"/>
</dbReference>
<name>A0A1R1LHU6_9MICC</name>
<protein>
    <submittedName>
        <fullName evidence="2">Uncharacterized protein</fullName>
    </submittedName>
</protein>
<proteinExistence type="predicted"/>
<organism evidence="2 3">
    <name type="scientific">Tersicoccus phoenicis</name>
    <dbReference type="NCBI Taxonomy" id="554083"/>
    <lineage>
        <taxon>Bacteria</taxon>
        <taxon>Bacillati</taxon>
        <taxon>Actinomycetota</taxon>
        <taxon>Actinomycetes</taxon>
        <taxon>Micrococcales</taxon>
        <taxon>Micrococcaceae</taxon>
        <taxon>Tersicoccus</taxon>
    </lineage>
</organism>
<dbReference type="RefSeq" id="WP_076702418.1">
    <property type="nucleotide sequence ID" value="NZ_MRDE01000017.1"/>
</dbReference>
<keyword evidence="3" id="KW-1185">Reference proteome</keyword>
<reference evidence="2 3" key="1">
    <citation type="submission" date="2016-12" db="EMBL/GenBank/DDBJ databases">
        <title>Draft genome of Tersicoccus phoenicis 1P05MA.</title>
        <authorList>
            <person name="Nakajima Y."/>
            <person name="Yoshizawa S."/>
            <person name="Nakamura K."/>
            <person name="Ogura Y."/>
            <person name="Hayashi T."/>
            <person name="Kogure K."/>
        </authorList>
    </citation>
    <scope>NUCLEOTIDE SEQUENCE [LARGE SCALE GENOMIC DNA]</scope>
    <source>
        <strain evidence="2 3">1p05MA</strain>
    </source>
</reference>
<dbReference type="Proteomes" id="UP000187085">
    <property type="component" value="Unassembled WGS sequence"/>
</dbReference>
<gene>
    <name evidence="2" type="ORF">BKD30_04115</name>
</gene>
<feature type="region of interest" description="Disordered" evidence="1">
    <location>
        <begin position="86"/>
        <end position="130"/>
    </location>
</feature>
<sequence>MLPDTLAWSEQAKAAHDGDAETLAVVSSLARWSTGLAAHSYASHRDVTRETGIPAPRTLAVLRTLRHTGWTGQPVTTGTLHYGRRLTIPAPPDAGNGHASSGVGSTEIAGMGDRLESGADAGETCAPLAA</sequence>